<evidence type="ECO:0000313" key="2">
    <source>
        <dbReference type="EMBL" id="MDQ0361112.1"/>
    </source>
</evidence>
<dbReference type="InterPro" id="IPR004716">
    <property type="entry name" value="PTS_IIA_glucitol/sorbitol-sp"/>
</dbReference>
<dbReference type="Proteomes" id="UP001230220">
    <property type="component" value="Unassembled WGS sequence"/>
</dbReference>
<dbReference type="PROSITE" id="PS51097">
    <property type="entry name" value="PTS_EIIA_TYPE_5"/>
    <property type="match status" value="1"/>
</dbReference>
<gene>
    <name evidence="2" type="ORF">J2S15_001859</name>
</gene>
<dbReference type="InterPro" id="IPR036665">
    <property type="entry name" value="PTS_IIA_glucitol/sorbitol_sf"/>
</dbReference>
<dbReference type="EMBL" id="JAUSUR010000003">
    <property type="protein sequence ID" value="MDQ0361112.1"/>
    <property type="molecule type" value="Genomic_DNA"/>
</dbReference>
<evidence type="ECO:0000256" key="1">
    <source>
        <dbReference type="PROSITE-ProRule" id="PRU00420"/>
    </source>
</evidence>
<name>A0ABU0E2I3_9FIRM</name>
<dbReference type="PANTHER" id="PTHR40398">
    <property type="entry name" value="PTS SYSTEM GLUCITOL/SORBITOL-SPECIFIC EIIA COMPONENT"/>
    <property type="match status" value="1"/>
</dbReference>
<dbReference type="Pfam" id="PF03829">
    <property type="entry name" value="PTSIIA_gutA"/>
    <property type="match status" value="1"/>
</dbReference>
<protein>
    <submittedName>
        <fullName evidence="2">PTS system glucitol/sorbitol-specific IIA component</fullName>
    </submittedName>
</protein>
<dbReference type="RefSeq" id="WP_307407568.1">
    <property type="nucleotide sequence ID" value="NZ_JAUSUR010000003.1"/>
</dbReference>
<keyword evidence="3" id="KW-1185">Reference proteome</keyword>
<reference evidence="2 3" key="1">
    <citation type="submission" date="2023-07" db="EMBL/GenBank/DDBJ databases">
        <title>Genomic Encyclopedia of Type Strains, Phase IV (KMG-IV): sequencing the most valuable type-strain genomes for metagenomic binning, comparative biology and taxonomic classification.</title>
        <authorList>
            <person name="Goeker M."/>
        </authorList>
    </citation>
    <scope>NUCLEOTIDE SEQUENCE [LARGE SCALE GENOMIC DNA]</scope>
    <source>
        <strain evidence="2 3">DSM 16784</strain>
    </source>
</reference>
<dbReference type="Gene3D" id="2.40.33.40">
    <property type="entry name" value="Phosphotransferase system, glucitol/sorbitol-specific IIA component"/>
    <property type="match status" value="1"/>
</dbReference>
<dbReference type="SUPFAM" id="SSF141530">
    <property type="entry name" value="PTSIIA/GutA-like"/>
    <property type="match status" value="1"/>
</dbReference>
<evidence type="ECO:0000313" key="3">
    <source>
        <dbReference type="Proteomes" id="UP001230220"/>
    </source>
</evidence>
<dbReference type="PANTHER" id="PTHR40398:SF1">
    <property type="entry name" value="PTS SYSTEM GLUCITOL_SORBITOL-SPECIFIC EIIA COMPONENT"/>
    <property type="match status" value="1"/>
</dbReference>
<proteinExistence type="predicted"/>
<comment type="caution">
    <text evidence="2">The sequence shown here is derived from an EMBL/GenBank/DDBJ whole genome shotgun (WGS) entry which is preliminary data.</text>
</comment>
<accession>A0ABU0E2I3</accession>
<organism evidence="2 3">
    <name type="scientific">Breznakia pachnodae</name>
    <dbReference type="NCBI Taxonomy" id="265178"/>
    <lineage>
        <taxon>Bacteria</taxon>
        <taxon>Bacillati</taxon>
        <taxon>Bacillota</taxon>
        <taxon>Erysipelotrichia</taxon>
        <taxon>Erysipelotrichales</taxon>
        <taxon>Erysipelotrichaceae</taxon>
        <taxon>Breznakia</taxon>
    </lineage>
</organism>
<feature type="modified residue" description="Phosphohistidine; by HPr" evidence="1">
    <location>
        <position position="44"/>
    </location>
</feature>
<sequence length="122" mass="13438">MKYSAKITGLGPEALLFLDDEYCNFIIIFNEDAPPELAAISVLHECSTLLADPKVGDIVVICEKVYTILDIGEEAIQTLRELGHCTVSFKGQQKADRPGIIELAGEPMTKEEIMTGGYIEIY</sequence>